<dbReference type="FunFam" id="1.20.1260.10:FF:000024">
    <property type="entry name" value="Ferritin heavy chain"/>
    <property type="match status" value="1"/>
</dbReference>
<dbReference type="PANTHER" id="PTHR11431:SF37">
    <property type="entry name" value="FERRITIN HEAVY CHAIN"/>
    <property type="match status" value="1"/>
</dbReference>
<feature type="binding site" evidence="14">
    <location>
        <position position="114"/>
    </location>
    <ligand>
        <name>Fe cation</name>
        <dbReference type="ChEBI" id="CHEBI:24875"/>
        <label>1</label>
    </ligand>
</feature>
<dbReference type="GO" id="GO:0005764">
    <property type="term" value="C:lysosome"/>
    <property type="evidence" value="ECO:0007669"/>
    <property type="project" value="UniProtKB-SubCell"/>
</dbReference>
<gene>
    <name evidence="17" type="ORF">FD754_004182</name>
</gene>
<name>A0A5N3WIC2_MUNMU</name>
<evidence type="ECO:0000256" key="13">
    <source>
        <dbReference type="ARBA" id="ARBA00047990"/>
    </source>
</evidence>
<comment type="caution">
    <text evidence="17">The sequence shown here is derived from an EMBL/GenBank/DDBJ whole genome shotgun (WGS) entry which is preliminary data.</text>
</comment>
<keyword evidence="7" id="KW-0560">Oxidoreductase</keyword>
<sequence length="144" mass="16688">MVTAGMKLKDAYSLKENCLPATSVSYCFDCDDVSLKNFAKYFLHQSCDERERAEKLMKLQNQLDDWENGRNAMECVLHLDKTVNRSLLELHRLATDRNDPHLCYFIGTHYLNEQVKSFKELGDHSGMAEYLFDKHILGNCDDES</sequence>
<keyword evidence="10" id="KW-0968">Cytoplasmic vesicle</keyword>
<keyword evidence="18" id="KW-1185">Reference proteome</keyword>
<evidence type="ECO:0000256" key="10">
    <source>
        <dbReference type="ARBA" id="ARBA00023329"/>
    </source>
</evidence>
<evidence type="ECO:0000256" key="9">
    <source>
        <dbReference type="ARBA" id="ARBA00023228"/>
    </source>
</evidence>
<dbReference type="InterPro" id="IPR008331">
    <property type="entry name" value="Ferritin_DPS_dom"/>
</dbReference>
<evidence type="ECO:0000256" key="12">
    <source>
        <dbReference type="ARBA" id="ARBA00045964"/>
    </source>
</evidence>
<feature type="domain" description="Ferritin-like diiron" evidence="16">
    <location>
        <begin position="1"/>
        <end position="132"/>
    </location>
</feature>
<evidence type="ECO:0000256" key="3">
    <source>
        <dbReference type="ARBA" id="ARBA00007513"/>
    </source>
</evidence>
<feature type="binding site" evidence="14">
    <location>
        <position position="49"/>
    </location>
    <ligand>
        <name>Fe cation</name>
        <dbReference type="ChEBI" id="CHEBI:24875"/>
        <label>1</label>
    </ligand>
</feature>
<keyword evidence="9" id="KW-0458">Lysosome</keyword>
<evidence type="ECO:0000256" key="5">
    <source>
        <dbReference type="ARBA" id="ARBA00022490"/>
    </source>
</evidence>
<dbReference type="CDD" id="cd01056">
    <property type="entry name" value="Euk_Ferritin"/>
    <property type="match status" value="1"/>
</dbReference>
<dbReference type="GO" id="GO:0008198">
    <property type="term" value="F:ferrous iron binding"/>
    <property type="evidence" value="ECO:0007669"/>
    <property type="project" value="TreeGrafter"/>
</dbReference>
<dbReference type="EMBL" id="VCEA01000001">
    <property type="protein sequence ID" value="KAB0360026.1"/>
    <property type="molecule type" value="Genomic_DNA"/>
</dbReference>
<reference evidence="17 18" key="1">
    <citation type="submission" date="2019-06" db="EMBL/GenBank/DDBJ databases">
        <title>Discovery of a novel chromosome fission-fusion reversal in muntjac.</title>
        <authorList>
            <person name="Mudd A.B."/>
            <person name="Bredeson J.V."/>
            <person name="Baum R."/>
            <person name="Hockemeyer D."/>
            <person name="Rokhsar D.S."/>
        </authorList>
    </citation>
    <scope>NUCLEOTIDE SEQUENCE [LARGE SCALE GENOMIC DNA]</scope>
    <source>
        <strain evidence="17">UTSW_UCB_Mm</strain>
        <tissue evidence="17">Fibroblast cell line</tissue>
    </source>
</reference>
<evidence type="ECO:0000256" key="2">
    <source>
        <dbReference type="ARBA" id="ARBA00004419"/>
    </source>
</evidence>
<evidence type="ECO:0000256" key="15">
    <source>
        <dbReference type="RuleBase" id="RU361145"/>
    </source>
</evidence>
<dbReference type="GO" id="GO:0005776">
    <property type="term" value="C:autophagosome"/>
    <property type="evidence" value="ECO:0007669"/>
    <property type="project" value="UniProtKB-SubCell"/>
</dbReference>
<dbReference type="GO" id="GO:0006879">
    <property type="term" value="P:intracellular iron ion homeostasis"/>
    <property type="evidence" value="ECO:0007669"/>
    <property type="project" value="UniProtKB-KW"/>
</dbReference>
<evidence type="ECO:0000259" key="16">
    <source>
        <dbReference type="PROSITE" id="PS50905"/>
    </source>
</evidence>
<comment type="subunit">
    <text evidence="11">Oligomer of 24 subunits. There are two types of subunits: L (light) chain and H (heavy) chain. The major chain can be light or heavy, depending on the species and tissue type. The functional molecule forms a roughly spherical shell with a diameter of 12 nm and contains a central cavity into which the insoluble mineral iron core is deposited. Interacts with NCOA4; NCOA4 promotes targeting of the iron-binding ferritin complex to autolysosomes following starvation or iron depletion.</text>
</comment>
<keyword evidence="8 14" id="KW-0408">Iron</keyword>
<evidence type="ECO:0000256" key="1">
    <source>
        <dbReference type="ARBA" id="ARBA00004371"/>
    </source>
</evidence>
<keyword evidence="5" id="KW-0963">Cytoplasm</keyword>
<comment type="similarity">
    <text evidence="3 15">Belongs to the ferritin family.</text>
</comment>
<comment type="subcellular location">
    <subcellularLocation>
        <location evidence="2">Cytoplasmic vesicle</location>
        <location evidence="2">Autophagosome</location>
    </subcellularLocation>
    <subcellularLocation>
        <location evidence="1">Lysosome</location>
    </subcellularLocation>
</comment>
<evidence type="ECO:0000256" key="7">
    <source>
        <dbReference type="ARBA" id="ARBA00023002"/>
    </source>
</evidence>
<evidence type="ECO:0000256" key="11">
    <source>
        <dbReference type="ARBA" id="ARBA00044959"/>
    </source>
</evidence>
<comment type="catalytic activity">
    <reaction evidence="13">
        <text>4 Fe(2+) + O2 + 4 H(+) = 4 Fe(3+) + 2 H2O</text>
        <dbReference type="Rhea" id="RHEA:11148"/>
        <dbReference type="ChEBI" id="CHEBI:15377"/>
        <dbReference type="ChEBI" id="CHEBI:15378"/>
        <dbReference type="ChEBI" id="CHEBI:15379"/>
        <dbReference type="ChEBI" id="CHEBI:29033"/>
        <dbReference type="ChEBI" id="CHEBI:29034"/>
        <dbReference type="EC" id="1.16.3.1"/>
    </reaction>
</comment>
<dbReference type="GO" id="GO:0004322">
    <property type="term" value="F:ferroxidase activity"/>
    <property type="evidence" value="ECO:0007669"/>
    <property type="project" value="UniProtKB-EC"/>
</dbReference>
<proteinExistence type="inferred from homology"/>
<dbReference type="GO" id="GO:0008199">
    <property type="term" value="F:ferric iron binding"/>
    <property type="evidence" value="ECO:0007669"/>
    <property type="project" value="InterPro"/>
</dbReference>
<dbReference type="InterPro" id="IPR001519">
    <property type="entry name" value="Ferritin"/>
</dbReference>
<dbReference type="Pfam" id="PF00210">
    <property type="entry name" value="Ferritin"/>
    <property type="match status" value="1"/>
</dbReference>
<dbReference type="PROSITE" id="PS50905">
    <property type="entry name" value="FERRITIN_LIKE"/>
    <property type="match status" value="1"/>
</dbReference>
<protein>
    <recommendedName>
        <fullName evidence="15">Ferritin</fullName>
    </recommendedName>
</protein>
<dbReference type="Proteomes" id="UP000326458">
    <property type="component" value="Unassembled WGS sequence"/>
</dbReference>
<evidence type="ECO:0000256" key="6">
    <source>
        <dbReference type="ARBA" id="ARBA00022723"/>
    </source>
</evidence>
<dbReference type="InterPro" id="IPR012347">
    <property type="entry name" value="Ferritin-like"/>
</dbReference>
<dbReference type="InterPro" id="IPR009078">
    <property type="entry name" value="Ferritin-like_SF"/>
</dbReference>
<dbReference type="PANTHER" id="PTHR11431">
    <property type="entry name" value="FERRITIN"/>
    <property type="match status" value="1"/>
</dbReference>
<dbReference type="AlphaFoldDB" id="A0A5N3WIC2"/>
<keyword evidence="4 15" id="KW-0409">Iron storage</keyword>
<dbReference type="GO" id="GO:0031410">
    <property type="term" value="C:cytoplasmic vesicle"/>
    <property type="evidence" value="ECO:0007669"/>
    <property type="project" value="UniProtKB-KW"/>
</dbReference>
<evidence type="ECO:0000256" key="14">
    <source>
        <dbReference type="PIRSR" id="PIRSR601519-1"/>
    </source>
</evidence>
<dbReference type="Gene3D" id="1.20.1260.10">
    <property type="match status" value="1"/>
</dbReference>
<dbReference type="SUPFAM" id="SSF47240">
    <property type="entry name" value="Ferritin-like"/>
    <property type="match status" value="1"/>
</dbReference>
<organism evidence="17 18">
    <name type="scientific">Muntiacus muntjak</name>
    <name type="common">Barking deer</name>
    <name type="synonym">Indian muntjac</name>
    <dbReference type="NCBI Taxonomy" id="9888"/>
    <lineage>
        <taxon>Eukaryota</taxon>
        <taxon>Metazoa</taxon>
        <taxon>Chordata</taxon>
        <taxon>Craniata</taxon>
        <taxon>Vertebrata</taxon>
        <taxon>Euteleostomi</taxon>
        <taxon>Mammalia</taxon>
        <taxon>Eutheria</taxon>
        <taxon>Laurasiatheria</taxon>
        <taxon>Artiodactyla</taxon>
        <taxon>Ruminantia</taxon>
        <taxon>Pecora</taxon>
        <taxon>Cervidae</taxon>
        <taxon>Muntiacinae</taxon>
        <taxon>Muntiacus</taxon>
    </lineage>
</organism>
<comment type="function">
    <text evidence="15">Stores iron in a soluble, non-toxic, readily available form. Important for iron homeostasis. Iron is taken up in the ferrous form and deposited as ferric hydroxides after oxidation.</text>
</comment>
<accession>A0A5N3WIC2</accession>
<evidence type="ECO:0000313" key="18">
    <source>
        <dbReference type="Proteomes" id="UP000326458"/>
    </source>
</evidence>
<evidence type="ECO:0000256" key="8">
    <source>
        <dbReference type="ARBA" id="ARBA00023004"/>
    </source>
</evidence>
<comment type="function">
    <text evidence="12">Stores iron in a soluble, non-toxic, readily available form. Important for iron homeostasis. Has ferroxidase activity. Iron is taken up in the ferrous form and deposited as ferric hydroxides after oxidation. Also plays a role in delivery of iron to cells. Mediates iron uptake in capsule cells of the developing kidney. Delivery to lysosomes is mediated by the cargo receptor NCOA4 for autophagic degradation and release of iron.</text>
</comment>
<dbReference type="GO" id="GO:0006826">
    <property type="term" value="P:iron ion transport"/>
    <property type="evidence" value="ECO:0007669"/>
    <property type="project" value="InterPro"/>
</dbReference>
<evidence type="ECO:0000256" key="4">
    <source>
        <dbReference type="ARBA" id="ARBA00022434"/>
    </source>
</evidence>
<keyword evidence="6 14" id="KW-0479">Metal-binding</keyword>
<dbReference type="InterPro" id="IPR009040">
    <property type="entry name" value="Ferritin-like_diiron"/>
</dbReference>
<evidence type="ECO:0000313" key="17">
    <source>
        <dbReference type="EMBL" id="KAB0360026.1"/>
    </source>
</evidence>